<keyword evidence="3" id="KW-0800">Toxin</keyword>
<feature type="non-terminal residue" evidence="14">
    <location>
        <position position="423"/>
    </location>
</feature>
<name>A0ABN8LM84_9CNID</name>
<keyword evidence="9" id="KW-0482">Metalloprotease</keyword>
<evidence type="ECO:0000256" key="8">
    <source>
        <dbReference type="ARBA" id="ARBA00022833"/>
    </source>
</evidence>
<keyword evidence="11" id="KW-1015">Disulfide bond</keyword>
<keyword evidence="4" id="KW-0645">Protease</keyword>
<organism evidence="14 15">
    <name type="scientific">Porites evermanni</name>
    <dbReference type="NCBI Taxonomy" id="104178"/>
    <lineage>
        <taxon>Eukaryota</taxon>
        <taxon>Metazoa</taxon>
        <taxon>Cnidaria</taxon>
        <taxon>Anthozoa</taxon>
        <taxon>Hexacorallia</taxon>
        <taxon>Scleractinia</taxon>
        <taxon>Fungiina</taxon>
        <taxon>Poritidae</taxon>
        <taxon>Porites</taxon>
    </lineage>
</organism>
<evidence type="ECO:0000256" key="6">
    <source>
        <dbReference type="ARBA" id="ARBA00022729"/>
    </source>
</evidence>
<dbReference type="Pfam" id="PF01549">
    <property type="entry name" value="ShK"/>
    <property type="match status" value="1"/>
</dbReference>
<evidence type="ECO:0000313" key="15">
    <source>
        <dbReference type="Proteomes" id="UP001159427"/>
    </source>
</evidence>
<feature type="domain" description="ShKT" evidence="13">
    <location>
        <begin position="285"/>
        <end position="319"/>
    </location>
</feature>
<evidence type="ECO:0000256" key="12">
    <source>
        <dbReference type="SAM" id="SignalP"/>
    </source>
</evidence>
<dbReference type="InterPro" id="IPR024079">
    <property type="entry name" value="MetalloPept_cat_dom_sf"/>
</dbReference>
<evidence type="ECO:0000256" key="11">
    <source>
        <dbReference type="PROSITE-ProRule" id="PRU01005"/>
    </source>
</evidence>
<keyword evidence="7" id="KW-0378">Hydrolase</keyword>
<proteinExistence type="inferred from homology"/>
<dbReference type="CDD" id="cd04278">
    <property type="entry name" value="ZnMc_MMP"/>
    <property type="match status" value="1"/>
</dbReference>
<dbReference type="Gene3D" id="3.40.390.10">
    <property type="entry name" value="Collagenase (Catalytic Domain)"/>
    <property type="match status" value="1"/>
</dbReference>
<evidence type="ECO:0000256" key="4">
    <source>
        <dbReference type="ARBA" id="ARBA00022670"/>
    </source>
</evidence>
<dbReference type="PANTHER" id="PTHR10201">
    <property type="entry name" value="MATRIX METALLOPROTEINASE"/>
    <property type="match status" value="1"/>
</dbReference>
<gene>
    <name evidence="14" type="ORF">PEVE_00042385</name>
</gene>
<dbReference type="Pfam" id="PF00413">
    <property type="entry name" value="Peptidase_M10"/>
    <property type="match status" value="1"/>
</dbReference>
<evidence type="ECO:0000256" key="5">
    <source>
        <dbReference type="ARBA" id="ARBA00022723"/>
    </source>
</evidence>
<comment type="caution">
    <text evidence="14">The sequence shown here is derived from an EMBL/GenBank/DDBJ whole genome shotgun (WGS) entry which is preliminary data.</text>
</comment>
<dbReference type="SMART" id="SM00235">
    <property type="entry name" value="ZnMc"/>
    <property type="match status" value="1"/>
</dbReference>
<dbReference type="InterPro" id="IPR003582">
    <property type="entry name" value="ShKT_dom"/>
</dbReference>
<feature type="disulfide bond" evidence="11">
    <location>
        <begin position="285"/>
        <end position="319"/>
    </location>
</feature>
<keyword evidence="15" id="KW-1185">Reference proteome</keyword>
<sequence length="423" mass="46908">MERKQLLGLVLLATCLQTPTGAPRDENEKNFALKFLKQYHYLSPLKDGNHNLKDALRMFQQQSEIPETGHLDAATIKEMFKPRCGVPDLEEEENSESGRVKRFSVSGDKWKKRNLTYSFHNYASNGVLNSTQQRKIVREAFTRWEEIGPLSFEDVTDNASLSNSSDITLSFFAGHHSPCSHGFDGVNGVLAHAFFPEFGDVHFDDDETFTDGVSTGKNLFSVALHEIGHLLGLKHSAKSDAIMHATYKPYNQNMNLTDDERLGINFIYVTSGNAAPNTTSEPSSCINTHPSCNDYADYCEDANLGSAMRNNCPVTCGICGYIPRLYVIQLLPLFSGNACFVYLFGGVHDLKMILVIVSDGVISGIGRKWKRSDSSDSDAIALMTPLTTPIFDSANTLLTIPTRTPSLVKTSLKTDIQGFFFPF</sequence>
<evidence type="ECO:0000313" key="14">
    <source>
        <dbReference type="EMBL" id="CAH3018284.1"/>
    </source>
</evidence>
<evidence type="ECO:0000256" key="10">
    <source>
        <dbReference type="ARBA" id="ARBA00023145"/>
    </source>
</evidence>
<dbReference type="InterPro" id="IPR021158">
    <property type="entry name" value="Pept_M10A_Zn_BS"/>
</dbReference>
<dbReference type="PROSITE" id="PS00546">
    <property type="entry name" value="CYSTEINE_SWITCH"/>
    <property type="match status" value="1"/>
</dbReference>
<dbReference type="InterPro" id="IPR001818">
    <property type="entry name" value="Pept_M10_metallopeptidase"/>
</dbReference>
<evidence type="ECO:0000259" key="13">
    <source>
        <dbReference type="PROSITE" id="PS51670"/>
    </source>
</evidence>
<dbReference type="PANTHER" id="PTHR10201:SF323">
    <property type="entry name" value="MATRIX METALLOPROTEINASE-21"/>
    <property type="match status" value="1"/>
</dbReference>
<keyword evidence="5" id="KW-0479">Metal-binding</keyword>
<comment type="cofactor">
    <cofactor evidence="1">
        <name>Zn(2+)</name>
        <dbReference type="ChEBI" id="CHEBI:29105"/>
    </cofactor>
</comment>
<comment type="similarity">
    <text evidence="2">Belongs to the peptidase M10A family.</text>
</comment>
<dbReference type="SUPFAM" id="SSF47090">
    <property type="entry name" value="PGBD-like"/>
    <property type="match status" value="1"/>
</dbReference>
<evidence type="ECO:0000256" key="2">
    <source>
        <dbReference type="ARBA" id="ARBA00010370"/>
    </source>
</evidence>
<dbReference type="InterPro" id="IPR021190">
    <property type="entry name" value="Pept_M10A"/>
</dbReference>
<dbReference type="PROSITE" id="PS51670">
    <property type="entry name" value="SHKT"/>
    <property type="match status" value="1"/>
</dbReference>
<reference evidence="14 15" key="1">
    <citation type="submission" date="2022-05" db="EMBL/GenBank/DDBJ databases">
        <authorList>
            <consortium name="Genoscope - CEA"/>
            <person name="William W."/>
        </authorList>
    </citation>
    <scope>NUCLEOTIDE SEQUENCE [LARGE SCALE GENOMIC DNA]</scope>
</reference>
<feature type="chain" id="PRO_5045548209" description="ShKT domain-containing protein" evidence="12">
    <location>
        <begin position="22"/>
        <end position="423"/>
    </location>
</feature>
<dbReference type="SUPFAM" id="SSF55486">
    <property type="entry name" value="Metalloproteases ('zincins'), catalytic domain"/>
    <property type="match status" value="1"/>
</dbReference>
<accession>A0ABN8LM84</accession>
<dbReference type="EMBL" id="CALNXI010000083">
    <property type="protein sequence ID" value="CAH3018284.1"/>
    <property type="molecule type" value="Genomic_DNA"/>
</dbReference>
<protein>
    <recommendedName>
        <fullName evidence="13">ShKT domain-containing protein</fullName>
    </recommendedName>
</protein>
<dbReference type="PRINTS" id="PR00138">
    <property type="entry name" value="MATRIXIN"/>
</dbReference>
<dbReference type="SMART" id="SM00254">
    <property type="entry name" value="ShKT"/>
    <property type="match status" value="1"/>
</dbReference>
<comment type="caution">
    <text evidence="11">Lacks conserved residue(s) required for the propagation of feature annotation.</text>
</comment>
<dbReference type="Gene3D" id="1.10.10.1940">
    <property type="match status" value="1"/>
</dbReference>
<dbReference type="InterPro" id="IPR033739">
    <property type="entry name" value="M10A_MMP"/>
</dbReference>
<keyword evidence="8" id="KW-0862">Zinc</keyword>
<dbReference type="InterPro" id="IPR036365">
    <property type="entry name" value="PGBD-like_sf"/>
</dbReference>
<evidence type="ECO:0000256" key="7">
    <source>
        <dbReference type="ARBA" id="ARBA00022801"/>
    </source>
</evidence>
<dbReference type="InterPro" id="IPR006026">
    <property type="entry name" value="Peptidase_Metallo"/>
</dbReference>
<dbReference type="Proteomes" id="UP001159427">
    <property type="component" value="Unassembled WGS sequence"/>
</dbReference>
<feature type="signal peptide" evidence="12">
    <location>
        <begin position="1"/>
        <end position="21"/>
    </location>
</feature>
<keyword evidence="6 12" id="KW-0732">Signal</keyword>
<evidence type="ECO:0000256" key="1">
    <source>
        <dbReference type="ARBA" id="ARBA00001947"/>
    </source>
</evidence>
<evidence type="ECO:0000256" key="3">
    <source>
        <dbReference type="ARBA" id="ARBA00022656"/>
    </source>
</evidence>
<keyword evidence="10" id="KW-0865">Zymogen</keyword>
<evidence type="ECO:0000256" key="9">
    <source>
        <dbReference type="ARBA" id="ARBA00023049"/>
    </source>
</evidence>